<keyword evidence="3" id="KW-1185">Reference proteome</keyword>
<feature type="region of interest" description="Disordered" evidence="1">
    <location>
        <begin position="1"/>
        <end position="37"/>
    </location>
</feature>
<dbReference type="EMBL" id="JAWRVI010000082">
    <property type="protein sequence ID" value="KAK4078499.1"/>
    <property type="molecule type" value="Genomic_DNA"/>
</dbReference>
<evidence type="ECO:0000256" key="1">
    <source>
        <dbReference type="SAM" id="MobiDB-lite"/>
    </source>
</evidence>
<proteinExistence type="predicted"/>
<accession>A0ABR0BI95</accession>
<comment type="caution">
    <text evidence="2">The sequence shown here is derived from an EMBL/GenBank/DDBJ whole genome shotgun (WGS) entry which is preliminary data.</text>
</comment>
<sequence length="271" mass="28604">MRAATLWGGPPEGRGGQKETGVCRQTPPDGSAQRTAAPRAFGGGQQAIVDDWTKLSLLPKDPTLINIVVVARGERAMRPCWAVAEPVPFGLEPFGLSLPGRECQEGWQHARGAYSAGKEQTIGEVAIEGGGIGADSPAADLGTEFTLALDSVPGGIPTLLGLWLGQVPRERASCETGQKYPVACLLRQRLKSWAAGGRATRVQVSDHGDRVFGALAGYVRQVIRPSGITVALAADRGLRGGTAIRSQLRARHTKRPAVEGRGTTATTMQLR</sequence>
<name>A0ABR0BI95_PURLI</name>
<protein>
    <submittedName>
        <fullName evidence="2">Uncharacterized protein</fullName>
    </submittedName>
</protein>
<gene>
    <name evidence="2" type="ORF">Purlil1_11952</name>
</gene>
<dbReference type="Proteomes" id="UP001287286">
    <property type="component" value="Unassembled WGS sequence"/>
</dbReference>
<organism evidence="2 3">
    <name type="scientific">Purpureocillium lilacinum</name>
    <name type="common">Paecilomyces lilacinus</name>
    <dbReference type="NCBI Taxonomy" id="33203"/>
    <lineage>
        <taxon>Eukaryota</taxon>
        <taxon>Fungi</taxon>
        <taxon>Dikarya</taxon>
        <taxon>Ascomycota</taxon>
        <taxon>Pezizomycotina</taxon>
        <taxon>Sordariomycetes</taxon>
        <taxon>Hypocreomycetidae</taxon>
        <taxon>Hypocreales</taxon>
        <taxon>Ophiocordycipitaceae</taxon>
        <taxon>Purpureocillium</taxon>
    </lineage>
</organism>
<evidence type="ECO:0000313" key="3">
    <source>
        <dbReference type="Proteomes" id="UP001287286"/>
    </source>
</evidence>
<feature type="region of interest" description="Disordered" evidence="1">
    <location>
        <begin position="250"/>
        <end position="271"/>
    </location>
</feature>
<reference evidence="2 3" key="1">
    <citation type="journal article" date="2024" name="Microbiol. Resour. Announc.">
        <title>Genome annotations for the ascomycete fungi Trichoderma harzianum, Trichoderma aggressivum, and Purpureocillium lilacinum.</title>
        <authorList>
            <person name="Beijen E.P.W."/>
            <person name="Ohm R.A."/>
        </authorList>
    </citation>
    <scope>NUCLEOTIDE SEQUENCE [LARGE SCALE GENOMIC DNA]</scope>
    <source>
        <strain evidence="2 3">CBS 150709</strain>
    </source>
</reference>
<evidence type="ECO:0000313" key="2">
    <source>
        <dbReference type="EMBL" id="KAK4078499.1"/>
    </source>
</evidence>